<dbReference type="InterPro" id="IPR013078">
    <property type="entry name" value="His_Pase_superF_clade-1"/>
</dbReference>
<name>A0AA41Z291_9HYPH</name>
<evidence type="ECO:0000313" key="2">
    <source>
        <dbReference type="Proteomes" id="UP001165667"/>
    </source>
</evidence>
<sequence>MSARFNDRARCLRSPALAAQQTAEALRLPAESESDLRECDYGRWAGRSLETVQADDPVGMAQWLRDPASCPHGGESLLALLARVAAWLDGLRGQSDQIVAITHASVVRAAIVAALGSPPPAFWRIDIAPLSVTKLTCNGILWTLVAANERLRRSEFSSPI</sequence>
<proteinExistence type="predicted"/>
<dbReference type="AlphaFoldDB" id="A0AA41Z291"/>
<keyword evidence="2" id="KW-1185">Reference proteome</keyword>
<dbReference type="EMBL" id="JAMOIM010000004">
    <property type="protein sequence ID" value="MCW6507947.1"/>
    <property type="molecule type" value="Genomic_DNA"/>
</dbReference>
<evidence type="ECO:0000313" key="1">
    <source>
        <dbReference type="EMBL" id="MCW6507947.1"/>
    </source>
</evidence>
<dbReference type="Pfam" id="PF00300">
    <property type="entry name" value="His_Phos_1"/>
    <property type="match status" value="1"/>
</dbReference>
<dbReference type="Proteomes" id="UP001165667">
    <property type="component" value="Unassembled WGS sequence"/>
</dbReference>
<organism evidence="1 2">
    <name type="scientific">Lichenifustis flavocetrariae</name>
    <dbReference type="NCBI Taxonomy" id="2949735"/>
    <lineage>
        <taxon>Bacteria</taxon>
        <taxon>Pseudomonadati</taxon>
        <taxon>Pseudomonadota</taxon>
        <taxon>Alphaproteobacteria</taxon>
        <taxon>Hyphomicrobiales</taxon>
        <taxon>Lichenihabitantaceae</taxon>
        <taxon>Lichenifustis</taxon>
    </lineage>
</organism>
<comment type="caution">
    <text evidence="1">The sequence shown here is derived from an EMBL/GenBank/DDBJ whole genome shotgun (WGS) entry which is preliminary data.</text>
</comment>
<accession>A0AA41Z291</accession>
<dbReference type="SUPFAM" id="SSF53254">
    <property type="entry name" value="Phosphoglycerate mutase-like"/>
    <property type="match status" value="1"/>
</dbReference>
<reference evidence="1" key="1">
    <citation type="submission" date="2022-05" db="EMBL/GenBank/DDBJ databases">
        <authorList>
            <person name="Pankratov T."/>
        </authorList>
    </citation>
    <scope>NUCLEOTIDE SEQUENCE</scope>
    <source>
        <strain evidence="1">BP6-180914</strain>
    </source>
</reference>
<dbReference type="InterPro" id="IPR029033">
    <property type="entry name" value="His_PPase_superfam"/>
</dbReference>
<protein>
    <submittedName>
        <fullName evidence="1">Histidine phosphatase family protein</fullName>
    </submittedName>
</protein>
<gene>
    <name evidence="1" type="ORF">M8523_07925</name>
</gene>
<dbReference type="Gene3D" id="3.40.50.1240">
    <property type="entry name" value="Phosphoglycerate mutase-like"/>
    <property type="match status" value="1"/>
</dbReference>